<proteinExistence type="predicted"/>
<comment type="caution">
    <text evidence="2">The sequence shown here is derived from an EMBL/GenBank/DDBJ whole genome shotgun (WGS) entry which is preliminary data.</text>
</comment>
<dbReference type="EMBL" id="SRLO01002010">
    <property type="protein sequence ID" value="TNN34246.1"/>
    <property type="molecule type" value="Genomic_DNA"/>
</dbReference>
<keyword evidence="3" id="KW-1185">Reference proteome</keyword>
<evidence type="ECO:0000313" key="3">
    <source>
        <dbReference type="Proteomes" id="UP000314294"/>
    </source>
</evidence>
<feature type="region of interest" description="Disordered" evidence="1">
    <location>
        <begin position="1"/>
        <end position="20"/>
    </location>
</feature>
<gene>
    <name evidence="2" type="ORF">EYF80_055600</name>
</gene>
<organism evidence="2 3">
    <name type="scientific">Liparis tanakae</name>
    <name type="common">Tanaka's snailfish</name>
    <dbReference type="NCBI Taxonomy" id="230148"/>
    <lineage>
        <taxon>Eukaryota</taxon>
        <taxon>Metazoa</taxon>
        <taxon>Chordata</taxon>
        <taxon>Craniata</taxon>
        <taxon>Vertebrata</taxon>
        <taxon>Euteleostomi</taxon>
        <taxon>Actinopterygii</taxon>
        <taxon>Neopterygii</taxon>
        <taxon>Teleostei</taxon>
        <taxon>Neoteleostei</taxon>
        <taxon>Acanthomorphata</taxon>
        <taxon>Eupercaria</taxon>
        <taxon>Perciformes</taxon>
        <taxon>Cottioidei</taxon>
        <taxon>Cottales</taxon>
        <taxon>Liparidae</taxon>
        <taxon>Liparis</taxon>
    </lineage>
</organism>
<dbReference type="AlphaFoldDB" id="A0A4Z2EZ55"/>
<feature type="region of interest" description="Disordered" evidence="1">
    <location>
        <begin position="92"/>
        <end position="116"/>
    </location>
</feature>
<evidence type="ECO:0000313" key="2">
    <source>
        <dbReference type="EMBL" id="TNN34246.1"/>
    </source>
</evidence>
<name>A0A4Z2EZ55_9TELE</name>
<reference evidence="2 3" key="1">
    <citation type="submission" date="2019-03" db="EMBL/GenBank/DDBJ databases">
        <title>First draft genome of Liparis tanakae, snailfish: a comprehensive survey of snailfish specific genes.</title>
        <authorList>
            <person name="Kim W."/>
            <person name="Song I."/>
            <person name="Jeong J.-H."/>
            <person name="Kim D."/>
            <person name="Kim S."/>
            <person name="Ryu S."/>
            <person name="Song J.Y."/>
            <person name="Lee S.K."/>
        </authorList>
    </citation>
    <scope>NUCLEOTIDE SEQUENCE [LARGE SCALE GENOMIC DNA]</scope>
    <source>
        <tissue evidence="2">Muscle</tissue>
    </source>
</reference>
<feature type="compositionally biased region" description="Acidic residues" evidence="1">
    <location>
        <begin position="49"/>
        <end position="63"/>
    </location>
</feature>
<dbReference type="Proteomes" id="UP000314294">
    <property type="component" value="Unassembled WGS sequence"/>
</dbReference>
<sequence length="214" mass="22683">MNNWKEQEAPPTGTREAETENKHLTAIYYCTRHGFPPAYPFAGSTSESELSEEEDEEEEEEEDEEELLLLLRLAFLLAPASFPRRLGFRLAGGGGRRSSGRRSRRPPGGNVGAPGAGGGDALLDRVWGSWYCLGGVRRAAVFWAGERDLLAVEPAGLLAASPSPRRSLSPPLASALEASALEASARVLSPSASWPASALPGDGGGLGLSIWVGL</sequence>
<protein>
    <submittedName>
        <fullName evidence="2">Uncharacterized protein</fullName>
    </submittedName>
</protein>
<feature type="region of interest" description="Disordered" evidence="1">
    <location>
        <begin position="39"/>
        <end position="63"/>
    </location>
</feature>
<accession>A0A4Z2EZ55</accession>
<evidence type="ECO:0000256" key="1">
    <source>
        <dbReference type="SAM" id="MobiDB-lite"/>
    </source>
</evidence>